<comment type="caution">
    <text evidence="2">The sequence shown here is derived from an EMBL/GenBank/DDBJ whole genome shotgun (WGS) entry which is preliminary data.</text>
</comment>
<name>A0AAU9WUT0_9CNID</name>
<accession>A0AAU9WUT0</accession>
<evidence type="ECO:0000256" key="1">
    <source>
        <dbReference type="SAM" id="Phobius"/>
    </source>
</evidence>
<proteinExistence type="predicted"/>
<keyword evidence="1" id="KW-0472">Membrane</keyword>
<feature type="transmembrane region" description="Helical" evidence="1">
    <location>
        <begin position="83"/>
        <end position="103"/>
    </location>
</feature>
<feature type="transmembrane region" description="Helical" evidence="1">
    <location>
        <begin position="17"/>
        <end position="39"/>
    </location>
</feature>
<sequence length="275" mass="31607">NAYLIPQLAWSDLFCSLYTFVDIILLAFSIPYSSIQYLVNALDPSYFRVAPAAERYYPNLRPFVHLRKANITFEQRYRYGLPIYRYGLLLAFLGSVGMTTHHWTAAIKYSSNNASISCTSNALGIHHPLISKLFILPTHFFLLAICLVIPSTVFIYCYSHVIYHVWFNAEENKATNTALLKSRRKLTKLFIILTVTIKANRETVCEKRTDNKLRADLFIACSHRFDGESIIYAFRCPRFRHEAIKILPCFCCKKEELRPNSLSGNRVGLQQTASV</sequence>
<dbReference type="AlphaFoldDB" id="A0AAU9WUT0"/>
<keyword evidence="1" id="KW-0812">Transmembrane</keyword>
<feature type="non-terminal residue" evidence="2">
    <location>
        <position position="1"/>
    </location>
</feature>
<keyword evidence="1" id="KW-1133">Transmembrane helix</keyword>
<feature type="transmembrane region" description="Helical" evidence="1">
    <location>
        <begin position="139"/>
        <end position="158"/>
    </location>
</feature>
<organism evidence="2 3">
    <name type="scientific">Pocillopora meandrina</name>
    <dbReference type="NCBI Taxonomy" id="46732"/>
    <lineage>
        <taxon>Eukaryota</taxon>
        <taxon>Metazoa</taxon>
        <taxon>Cnidaria</taxon>
        <taxon>Anthozoa</taxon>
        <taxon>Hexacorallia</taxon>
        <taxon>Scleractinia</taxon>
        <taxon>Astrocoeniina</taxon>
        <taxon>Pocilloporidae</taxon>
        <taxon>Pocillopora</taxon>
    </lineage>
</organism>
<evidence type="ECO:0000313" key="2">
    <source>
        <dbReference type="EMBL" id="CAH3126008.1"/>
    </source>
</evidence>
<gene>
    <name evidence="2" type="ORF">PMEA_00011860</name>
</gene>
<dbReference type="Gene3D" id="1.20.1070.10">
    <property type="entry name" value="Rhodopsin 7-helix transmembrane proteins"/>
    <property type="match status" value="1"/>
</dbReference>
<dbReference type="SUPFAM" id="SSF81321">
    <property type="entry name" value="Family A G protein-coupled receptor-like"/>
    <property type="match status" value="1"/>
</dbReference>
<dbReference type="Proteomes" id="UP001159428">
    <property type="component" value="Unassembled WGS sequence"/>
</dbReference>
<evidence type="ECO:0008006" key="4">
    <source>
        <dbReference type="Google" id="ProtNLM"/>
    </source>
</evidence>
<dbReference type="EMBL" id="CALNXJ010000021">
    <property type="protein sequence ID" value="CAH3126008.1"/>
    <property type="molecule type" value="Genomic_DNA"/>
</dbReference>
<reference evidence="2 3" key="1">
    <citation type="submission" date="2022-05" db="EMBL/GenBank/DDBJ databases">
        <authorList>
            <consortium name="Genoscope - CEA"/>
            <person name="William W."/>
        </authorList>
    </citation>
    <scope>NUCLEOTIDE SEQUENCE [LARGE SCALE GENOMIC DNA]</scope>
</reference>
<protein>
    <recommendedName>
        <fullName evidence="4">G protein-coupled receptor</fullName>
    </recommendedName>
</protein>
<dbReference type="CDD" id="cd00637">
    <property type="entry name" value="7tm_classA_rhodopsin-like"/>
    <property type="match status" value="1"/>
</dbReference>
<keyword evidence="3" id="KW-1185">Reference proteome</keyword>
<evidence type="ECO:0000313" key="3">
    <source>
        <dbReference type="Proteomes" id="UP001159428"/>
    </source>
</evidence>